<dbReference type="InterPro" id="IPR020904">
    <property type="entry name" value="Sc_DH/Rdtase_CS"/>
</dbReference>
<dbReference type="GO" id="GO:0016491">
    <property type="term" value="F:oxidoreductase activity"/>
    <property type="evidence" value="ECO:0007669"/>
    <property type="project" value="UniProtKB-KW"/>
</dbReference>
<reference evidence="6" key="1">
    <citation type="journal article" date="2019" name="Emerg. Microbes Infect.">
        <title>Comprehensive subspecies identification of 175 nontuberculous mycobacteria species based on 7547 genomic profiles.</title>
        <authorList>
            <person name="Matsumoto Y."/>
            <person name="Kinjo T."/>
            <person name="Motooka D."/>
            <person name="Nabeya D."/>
            <person name="Jung N."/>
            <person name="Uechi K."/>
            <person name="Horii T."/>
            <person name="Iida T."/>
            <person name="Fujita J."/>
            <person name="Nakamura S."/>
        </authorList>
    </citation>
    <scope>NUCLEOTIDE SEQUENCE [LARGE SCALE GENOMIC DNA]</scope>
    <source>
        <strain evidence="6">JCM 13671</strain>
    </source>
</reference>
<dbReference type="SUPFAM" id="SSF51735">
    <property type="entry name" value="NAD(P)-binding Rossmann-fold domains"/>
    <property type="match status" value="1"/>
</dbReference>
<sequence length="286" mass="30582">MWNHHHSNTIEEHMSERMRDKVVFITGAARGQGRAHAVRMAKEGANIVAVDLAGPLPPSVPYDSATPDDLAETVRLVEETGQGIVAAQADTRDLDALRDVVDKGVAEFGRLDVIVANAGITVPEPWNETTPESFRDVMDINVTGTWNTVIAGAQKIIDGGRGGSIILVSSAAGLKMQPFMVHYTASKHAVTGMARAFAAELGKHRIRVNSLHPGAVNTPMGTGDMMAALNRANETNPGLMQMVTPFLPDWIAEPEDIADAVCWLASDESRLVTAARIAVDLGATVF</sequence>
<gene>
    <name evidence="6" type="ORF">MCNF_02270</name>
</gene>
<keyword evidence="7" id="KW-1185">Reference proteome</keyword>
<dbReference type="FunFam" id="3.40.50.720:FF:000084">
    <property type="entry name" value="Short-chain dehydrogenase reductase"/>
    <property type="match status" value="1"/>
</dbReference>
<comment type="similarity">
    <text evidence="1 4">Belongs to the short-chain dehydrogenases/reductases (SDR) family.</text>
</comment>
<dbReference type="AlphaFoldDB" id="A0A7I7XRQ7"/>
<name>A0A7I7XRQ7_9MYCO</name>
<proteinExistence type="inferred from homology"/>
<evidence type="ECO:0000313" key="7">
    <source>
        <dbReference type="Proteomes" id="UP000466931"/>
    </source>
</evidence>
<evidence type="ECO:0000256" key="3">
    <source>
        <dbReference type="ARBA" id="ARBA00023027"/>
    </source>
</evidence>
<dbReference type="Pfam" id="PF00106">
    <property type="entry name" value="adh_short"/>
    <property type="match status" value="1"/>
</dbReference>
<dbReference type="PRINTS" id="PR00081">
    <property type="entry name" value="GDHRDH"/>
</dbReference>
<dbReference type="PROSITE" id="PS00061">
    <property type="entry name" value="ADH_SHORT"/>
    <property type="match status" value="1"/>
</dbReference>
<protein>
    <submittedName>
        <fullName evidence="6">3-ketoacyl-ACP reductase</fullName>
    </submittedName>
</protein>
<evidence type="ECO:0000313" key="6">
    <source>
        <dbReference type="EMBL" id="BBZ31622.1"/>
    </source>
</evidence>
<dbReference type="PANTHER" id="PTHR24321:SF8">
    <property type="entry name" value="ESTRADIOL 17-BETA-DEHYDROGENASE 8-RELATED"/>
    <property type="match status" value="1"/>
</dbReference>
<keyword evidence="3" id="KW-0520">NAD</keyword>
<feature type="domain" description="Ketoreductase" evidence="5">
    <location>
        <begin position="21"/>
        <end position="217"/>
    </location>
</feature>
<reference evidence="6" key="2">
    <citation type="submission" date="2020-02" db="EMBL/GenBank/DDBJ databases">
        <authorList>
            <person name="Matsumoto Y."/>
            <person name="Motooka D."/>
            <person name="Nakamura S."/>
        </authorList>
    </citation>
    <scope>NUCLEOTIDE SEQUENCE</scope>
    <source>
        <strain evidence="6">JCM 13671</strain>
    </source>
</reference>
<dbReference type="InterPro" id="IPR057326">
    <property type="entry name" value="KR_dom"/>
</dbReference>
<evidence type="ECO:0000256" key="4">
    <source>
        <dbReference type="RuleBase" id="RU000363"/>
    </source>
</evidence>
<accession>A0A7I7XRQ7</accession>
<dbReference type="EMBL" id="AP022612">
    <property type="protein sequence ID" value="BBZ31622.1"/>
    <property type="molecule type" value="Genomic_DNA"/>
</dbReference>
<dbReference type="NCBIfam" id="NF009467">
    <property type="entry name" value="PRK12826.1-3"/>
    <property type="match status" value="1"/>
</dbReference>
<dbReference type="PRINTS" id="PR00080">
    <property type="entry name" value="SDRFAMILY"/>
</dbReference>
<dbReference type="Gene3D" id="3.40.50.720">
    <property type="entry name" value="NAD(P)-binding Rossmann-like Domain"/>
    <property type="match status" value="1"/>
</dbReference>
<dbReference type="Proteomes" id="UP000466931">
    <property type="component" value="Chromosome"/>
</dbReference>
<dbReference type="InterPro" id="IPR002347">
    <property type="entry name" value="SDR_fam"/>
</dbReference>
<dbReference type="CDD" id="cd05233">
    <property type="entry name" value="SDR_c"/>
    <property type="match status" value="1"/>
</dbReference>
<evidence type="ECO:0000256" key="2">
    <source>
        <dbReference type="ARBA" id="ARBA00023002"/>
    </source>
</evidence>
<evidence type="ECO:0000256" key="1">
    <source>
        <dbReference type="ARBA" id="ARBA00006484"/>
    </source>
</evidence>
<keyword evidence="2" id="KW-0560">Oxidoreductase</keyword>
<dbReference type="NCBIfam" id="TIGR03971">
    <property type="entry name" value="SDR_subfam_1"/>
    <property type="match status" value="1"/>
</dbReference>
<dbReference type="InterPro" id="IPR023985">
    <property type="entry name" value="SDR_subfam_1"/>
</dbReference>
<dbReference type="InterPro" id="IPR036291">
    <property type="entry name" value="NAD(P)-bd_dom_sf"/>
</dbReference>
<dbReference type="SMART" id="SM00822">
    <property type="entry name" value="PKS_KR"/>
    <property type="match status" value="1"/>
</dbReference>
<evidence type="ECO:0000259" key="5">
    <source>
        <dbReference type="SMART" id="SM00822"/>
    </source>
</evidence>
<organism evidence="6 7">
    <name type="scientific">Mycolicibacterium confluentis</name>
    <dbReference type="NCBI Taxonomy" id="28047"/>
    <lineage>
        <taxon>Bacteria</taxon>
        <taxon>Bacillati</taxon>
        <taxon>Actinomycetota</taxon>
        <taxon>Actinomycetes</taxon>
        <taxon>Mycobacteriales</taxon>
        <taxon>Mycobacteriaceae</taxon>
        <taxon>Mycolicibacterium</taxon>
    </lineage>
</organism>
<dbReference type="PANTHER" id="PTHR24321">
    <property type="entry name" value="DEHYDROGENASES, SHORT CHAIN"/>
    <property type="match status" value="1"/>
</dbReference>